<comment type="caution">
    <text evidence="2">The sequence shown here is derived from an EMBL/GenBank/DDBJ whole genome shotgun (WGS) entry which is preliminary data.</text>
</comment>
<reference evidence="2 3" key="1">
    <citation type="submission" date="2024-09" db="EMBL/GenBank/DDBJ databases">
        <title>Draft genome sequence of multifaceted antimicrobials producing Streptomyces sp. strain FH1.</title>
        <authorList>
            <person name="Hassan F."/>
            <person name="Ali H."/>
            <person name="Hassan N."/>
            <person name="Nawaz A."/>
        </authorList>
    </citation>
    <scope>NUCLEOTIDE SEQUENCE [LARGE SCALE GENOMIC DNA]</scope>
    <source>
        <strain evidence="2 3">FH1</strain>
    </source>
</reference>
<evidence type="ECO:0000313" key="3">
    <source>
        <dbReference type="Proteomes" id="UP001577267"/>
    </source>
</evidence>
<dbReference type="InterPro" id="IPR036291">
    <property type="entry name" value="NAD(P)-bd_dom_sf"/>
</dbReference>
<dbReference type="SUPFAM" id="SSF51735">
    <property type="entry name" value="NAD(P)-binding Rossmann-fold domains"/>
    <property type="match status" value="1"/>
</dbReference>
<keyword evidence="3" id="KW-1185">Reference proteome</keyword>
<dbReference type="RefSeq" id="WP_375064192.1">
    <property type="nucleotide sequence ID" value="NZ_JBHGBT010000017.1"/>
</dbReference>
<organism evidence="2 3">
    <name type="scientific">Streptomyces carpaticus</name>
    <dbReference type="NCBI Taxonomy" id="285558"/>
    <lineage>
        <taxon>Bacteria</taxon>
        <taxon>Bacillati</taxon>
        <taxon>Actinomycetota</taxon>
        <taxon>Actinomycetes</taxon>
        <taxon>Kitasatosporales</taxon>
        <taxon>Streptomycetaceae</taxon>
        <taxon>Streptomyces</taxon>
    </lineage>
</organism>
<dbReference type="PANTHER" id="PTHR15020:SF50">
    <property type="entry name" value="UPF0659 PROTEIN YMR090W"/>
    <property type="match status" value="1"/>
</dbReference>
<feature type="domain" description="NAD(P)-binding" evidence="1">
    <location>
        <begin position="7"/>
        <end position="194"/>
    </location>
</feature>
<evidence type="ECO:0000259" key="1">
    <source>
        <dbReference type="Pfam" id="PF13460"/>
    </source>
</evidence>
<accession>A0ABV4ZQC0</accession>
<dbReference type="Gene3D" id="3.40.50.720">
    <property type="entry name" value="NAD(P)-binding Rossmann-like Domain"/>
    <property type="match status" value="1"/>
</dbReference>
<dbReference type="InterPro" id="IPR016040">
    <property type="entry name" value="NAD(P)-bd_dom"/>
</dbReference>
<name>A0ABV4ZQC0_9ACTN</name>
<sequence>MRTVIAGGHGKIAQRLERLLAARGDRPAGLIRRPEQAEALLAAGAEPLVCDLESASVAELTRHLEGADAVVFAAGAGPGSGAERKETVDRAAAALLADAAEAAGVRRYVMVSAINVDEEPPAGTDPVFAAYLRAKAAADADLRARTGLDWTILRPGRLTDAPGTGLVDLSPDAPRGEITRDDVAAVLAALLDTPATTGLTLNLVNGATAIPAAVARLTAG</sequence>
<dbReference type="Proteomes" id="UP001577267">
    <property type="component" value="Unassembled WGS sequence"/>
</dbReference>
<proteinExistence type="predicted"/>
<gene>
    <name evidence="2" type="ORF">ACE11A_18450</name>
</gene>
<dbReference type="PANTHER" id="PTHR15020">
    <property type="entry name" value="FLAVIN REDUCTASE-RELATED"/>
    <property type="match status" value="1"/>
</dbReference>
<evidence type="ECO:0000313" key="2">
    <source>
        <dbReference type="EMBL" id="MFB4196325.1"/>
    </source>
</evidence>
<dbReference type="EMBL" id="JBHGBT010000017">
    <property type="protein sequence ID" value="MFB4196325.1"/>
    <property type="molecule type" value="Genomic_DNA"/>
</dbReference>
<protein>
    <submittedName>
        <fullName evidence="2">NAD(P)H-binding protein</fullName>
    </submittedName>
</protein>
<dbReference type="Pfam" id="PF13460">
    <property type="entry name" value="NAD_binding_10"/>
    <property type="match status" value="1"/>
</dbReference>